<accession>A0A1I5F422</accession>
<dbReference type="Gene3D" id="1.10.1470.10">
    <property type="entry name" value="YjbJ"/>
    <property type="match status" value="1"/>
</dbReference>
<protein>
    <recommendedName>
        <fullName evidence="3">General stress protein CsbD</fullName>
    </recommendedName>
</protein>
<evidence type="ECO:0000313" key="2">
    <source>
        <dbReference type="Proteomes" id="UP000199036"/>
    </source>
</evidence>
<dbReference type="SUPFAM" id="SSF69047">
    <property type="entry name" value="Hypothetical protein YjbJ"/>
    <property type="match status" value="1"/>
</dbReference>
<dbReference type="RefSeq" id="WP_091525543.1">
    <property type="nucleotide sequence ID" value="NZ_FOVI01000024.1"/>
</dbReference>
<dbReference type="OrthoDB" id="9796058at2"/>
<keyword evidence="2" id="KW-1185">Reference proteome</keyword>
<reference evidence="2" key="1">
    <citation type="submission" date="2016-10" db="EMBL/GenBank/DDBJ databases">
        <authorList>
            <person name="Varghese N."/>
            <person name="Submissions S."/>
        </authorList>
    </citation>
    <scope>NUCLEOTIDE SEQUENCE [LARGE SCALE GENOMIC DNA]</scope>
    <source>
        <strain evidence="2">DS-12</strain>
    </source>
</reference>
<evidence type="ECO:0008006" key="3">
    <source>
        <dbReference type="Google" id="ProtNLM"/>
    </source>
</evidence>
<dbReference type="Proteomes" id="UP000199036">
    <property type="component" value="Unassembled WGS sequence"/>
</dbReference>
<dbReference type="InterPro" id="IPR036629">
    <property type="entry name" value="YjbJ_sf"/>
</dbReference>
<dbReference type="AlphaFoldDB" id="A0A1I5F422"/>
<organism evidence="1 2">
    <name type="scientific">Paenimyroides ummariense</name>
    <dbReference type="NCBI Taxonomy" id="913024"/>
    <lineage>
        <taxon>Bacteria</taxon>
        <taxon>Pseudomonadati</taxon>
        <taxon>Bacteroidota</taxon>
        <taxon>Flavobacteriia</taxon>
        <taxon>Flavobacteriales</taxon>
        <taxon>Flavobacteriaceae</taxon>
        <taxon>Paenimyroides</taxon>
    </lineage>
</organism>
<name>A0A1I5F422_9FLAO</name>
<gene>
    <name evidence="1" type="ORF">SAMN05421741_12442</name>
</gene>
<evidence type="ECO:0000313" key="1">
    <source>
        <dbReference type="EMBL" id="SFO18359.1"/>
    </source>
</evidence>
<dbReference type="STRING" id="913024.SAMN05421741_12442"/>
<dbReference type="EMBL" id="FOVI01000024">
    <property type="protein sequence ID" value="SFO18359.1"/>
    <property type="molecule type" value="Genomic_DNA"/>
</dbReference>
<proteinExistence type="predicted"/>
<sequence>MENTPKQGFKITNWDESSKKLKEQFSQLTDADLKFEPGKEDELLNRIEKRINKRRSEVIDMINKHQK</sequence>